<name>A0AAD9PHI2_9APIC</name>
<gene>
    <name evidence="3" type="ORF">BdWA1_002910</name>
    <name evidence="2" type="ORF">BdWA1_003935</name>
</gene>
<evidence type="ECO:0000313" key="4">
    <source>
        <dbReference type="Proteomes" id="UP001214638"/>
    </source>
</evidence>
<feature type="chain" id="PRO_5042442539" evidence="1">
    <location>
        <begin position="20"/>
        <end position="247"/>
    </location>
</feature>
<dbReference type="RefSeq" id="XP_067802080.1">
    <property type="nucleotide sequence ID" value="XM_067947929.1"/>
</dbReference>
<dbReference type="KEGG" id="bdw:94337207"/>
<feature type="signal peptide" evidence="1">
    <location>
        <begin position="1"/>
        <end position="19"/>
    </location>
</feature>
<protein>
    <submittedName>
        <fullName evidence="2">Uncharacterized protein</fullName>
    </submittedName>
</protein>
<evidence type="ECO:0000256" key="1">
    <source>
        <dbReference type="SAM" id="SignalP"/>
    </source>
</evidence>
<dbReference type="GeneID" id="94337207"/>
<dbReference type="AlphaFoldDB" id="A0AAD9PHI2"/>
<dbReference type="EMBL" id="JALLKP010000004">
    <property type="protein sequence ID" value="KAK2195237.1"/>
    <property type="molecule type" value="Genomic_DNA"/>
</dbReference>
<keyword evidence="4" id="KW-1185">Reference proteome</keyword>
<keyword evidence="1" id="KW-0732">Signal</keyword>
<organism evidence="2 4">
    <name type="scientific">Babesia duncani</name>
    <dbReference type="NCBI Taxonomy" id="323732"/>
    <lineage>
        <taxon>Eukaryota</taxon>
        <taxon>Sar</taxon>
        <taxon>Alveolata</taxon>
        <taxon>Apicomplexa</taxon>
        <taxon>Aconoidasida</taxon>
        <taxon>Piroplasmida</taxon>
        <taxon>Babesiidae</taxon>
        <taxon>Babesia</taxon>
    </lineage>
</organism>
<evidence type="ECO:0000313" key="2">
    <source>
        <dbReference type="EMBL" id="KAK2194597.1"/>
    </source>
</evidence>
<dbReference type="Proteomes" id="UP001214638">
    <property type="component" value="Unassembled WGS sequence"/>
</dbReference>
<dbReference type="EMBL" id="JALLKP010000079">
    <property type="protein sequence ID" value="KAK2194597.1"/>
    <property type="molecule type" value="Genomic_DNA"/>
</dbReference>
<evidence type="ECO:0000313" key="3">
    <source>
        <dbReference type="EMBL" id="KAK2195237.1"/>
    </source>
</evidence>
<proteinExistence type="predicted"/>
<reference evidence="2" key="1">
    <citation type="journal article" date="2023" name="Nat. Microbiol.">
        <title>Babesia duncani multi-omics identifies virulence factors and drug targets.</title>
        <authorList>
            <person name="Singh P."/>
            <person name="Lonardi S."/>
            <person name="Liang Q."/>
            <person name="Vydyam P."/>
            <person name="Khabirova E."/>
            <person name="Fang T."/>
            <person name="Gihaz S."/>
            <person name="Thekkiniath J."/>
            <person name="Munshi M."/>
            <person name="Abel S."/>
            <person name="Ciampossin L."/>
            <person name="Batugedara G."/>
            <person name="Gupta M."/>
            <person name="Lu X.M."/>
            <person name="Lenz T."/>
            <person name="Chakravarty S."/>
            <person name="Cornillot E."/>
            <person name="Hu Y."/>
            <person name="Ma W."/>
            <person name="Gonzalez L.M."/>
            <person name="Sanchez S."/>
            <person name="Estrada K."/>
            <person name="Sanchez-Flores A."/>
            <person name="Montero E."/>
            <person name="Harb O.S."/>
            <person name="Le Roch K.G."/>
            <person name="Mamoun C.B."/>
        </authorList>
    </citation>
    <scope>NUCLEOTIDE SEQUENCE</scope>
    <source>
        <strain evidence="2">WA1</strain>
    </source>
</reference>
<accession>A0AAD9PHI2</accession>
<sequence length="247" mass="28455">MDFKLLFTFAFVGLHPNVAISTADKDETFYVFLLSTINFLKTIHNPNLTHAIMSHLKEQTTVKNTAEVDDSVGGGEELIEPEEGPAYPTLFLKFKHTLIMEMRSNEIVIEAVELELHEAIKDRTTLTEKQENSIIQLFIDAKERLILCKTFHSMISSPSYFLAVQDIDLFNAFVRDFKMDMDKGVAKGAKFLKDLTSIEVLKKHPKVSRAALGFIDQYFGFLRYFDNLFKQRRKDLIYMRVRSVLSN</sequence>
<comment type="caution">
    <text evidence="2">The sequence shown here is derived from an EMBL/GenBank/DDBJ whole genome shotgun (WGS) entry which is preliminary data.</text>
</comment>